<dbReference type="STRING" id="1038014.SAMN04487910_0370"/>
<dbReference type="Pfam" id="PF13715">
    <property type="entry name" value="CarbopepD_reg_2"/>
    <property type="match status" value="1"/>
</dbReference>
<dbReference type="Proteomes" id="UP000198521">
    <property type="component" value="Unassembled WGS sequence"/>
</dbReference>
<protein>
    <recommendedName>
        <fullName evidence="6">Mucoidy inhibitor MuiA family protein</fullName>
    </recommendedName>
</protein>
<dbReference type="SUPFAM" id="SSF49464">
    <property type="entry name" value="Carboxypeptidase regulatory domain-like"/>
    <property type="match status" value="1"/>
</dbReference>
<reference evidence="4 5" key="1">
    <citation type="submission" date="2016-10" db="EMBL/GenBank/DDBJ databases">
        <authorList>
            <person name="de Groot N.N."/>
        </authorList>
    </citation>
    <scope>NUCLEOTIDE SEQUENCE [LARGE SCALE GENOMIC DNA]</scope>
    <source>
        <strain evidence="4 5">DSM 25232</strain>
    </source>
</reference>
<evidence type="ECO:0000313" key="4">
    <source>
        <dbReference type="EMBL" id="SEK37281.1"/>
    </source>
</evidence>
<keyword evidence="5" id="KW-1185">Reference proteome</keyword>
<organism evidence="4 5">
    <name type="scientific">Aquimarina amphilecti</name>
    <dbReference type="NCBI Taxonomy" id="1038014"/>
    <lineage>
        <taxon>Bacteria</taxon>
        <taxon>Pseudomonadati</taxon>
        <taxon>Bacteroidota</taxon>
        <taxon>Flavobacteriia</taxon>
        <taxon>Flavobacteriales</taxon>
        <taxon>Flavobacteriaceae</taxon>
        <taxon>Aquimarina</taxon>
    </lineage>
</organism>
<dbReference type="InterPro" id="IPR008969">
    <property type="entry name" value="CarboxyPept-like_regulatory"/>
</dbReference>
<evidence type="ECO:0008006" key="6">
    <source>
        <dbReference type="Google" id="ProtNLM"/>
    </source>
</evidence>
<dbReference type="AlphaFoldDB" id="A0A1H7GGM7"/>
<dbReference type="PANTHER" id="PTHR31005">
    <property type="entry name" value="DUF4139 DOMAIN-CONTAINING PROTEIN"/>
    <property type="match status" value="1"/>
</dbReference>
<dbReference type="Pfam" id="PF13598">
    <property type="entry name" value="DUF4139"/>
    <property type="match status" value="1"/>
</dbReference>
<sequence length="622" mass="70773">MRTLTLLLVLLPTIIFGNNEKRISSTIKEVTVYLSGARIQRTAITDLVPGVNEIIFYDLSNKIDENSIQISGLKNASILSINYGINYLEKKKNSEELDSLENQLELLLLQKNKLENVLSGLNHEMKVLENNQRIGSDQTDLSLDKVKQISTYYRKRSVAIQNETYVINQKKNKLQDDISKIINQIDKLSDHTQEERGEIKIKIDVPSVTNLELKLNYNVTDAGWFPLYDIKSKSTDAPLKITYKANVYQKTGTDWNKTKVILSTGDPTTNNIKPDLTTRYLNFGYGSYKRRGGINRYSSTYNPNIKTVSGIVTDHKGLPLPGVNVIEKGTSNGTSTDFDGRYTINIQQGKQLTFSYVGFATEKIKIGSSIININLEEDDHALEEVVITGYSSSSGYRKASHNKPKRKKESYNLTVDSKQEGITTTRFVIKKEYTIKSNTDITTLEIDNFDMDATYSYYVAPELNENVFLTAKLGDWEQFDLLEGEANIYFEGSYAGKTNIDPHATKDSLMISLGTDPNIIVKRKPLKKFKRKSFYGNNRVIDLGYSIHLKNNKQNSIHLILEDRIPISQNKEIKVDNIKTNDADFDTKTGIMKWKLTIKSKAQLEKQFSYELKYPKNKRVNL</sequence>
<feature type="domain" description="DUF4140" evidence="3">
    <location>
        <begin position="30"/>
        <end position="128"/>
    </location>
</feature>
<dbReference type="InterPro" id="IPR037291">
    <property type="entry name" value="DUF4139"/>
</dbReference>
<accession>A0A1H7GGM7</accession>
<dbReference type="RefSeq" id="WP_091404735.1">
    <property type="nucleotide sequence ID" value="NZ_FOAB01000001.1"/>
</dbReference>
<gene>
    <name evidence="4" type="ORF">SAMN04487910_0370</name>
</gene>
<dbReference type="InterPro" id="IPR011935">
    <property type="entry name" value="CHP02231"/>
</dbReference>
<name>A0A1H7GGM7_AQUAM</name>
<dbReference type="PANTHER" id="PTHR31005:SF8">
    <property type="entry name" value="DUF4139 DOMAIN-CONTAINING PROTEIN"/>
    <property type="match status" value="1"/>
</dbReference>
<evidence type="ECO:0000259" key="2">
    <source>
        <dbReference type="Pfam" id="PF13598"/>
    </source>
</evidence>
<proteinExistence type="predicted"/>
<evidence type="ECO:0000256" key="1">
    <source>
        <dbReference type="SAM" id="Coils"/>
    </source>
</evidence>
<evidence type="ECO:0000313" key="5">
    <source>
        <dbReference type="Proteomes" id="UP000198521"/>
    </source>
</evidence>
<keyword evidence="1" id="KW-0175">Coiled coil</keyword>
<feature type="coiled-coil region" evidence="1">
    <location>
        <begin position="90"/>
        <end position="131"/>
    </location>
</feature>
<dbReference type="Pfam" id="PF13600">
    <property type="entry name" value="DUF4140"/>
    <property type="match status" value="1"/>
</dbReference>
<feature type="domain" description="DUF4139" evidence="2">
    <location>
        <begin position="213"/>
        <end position="616"/>
    </location>
</feature>
<dbReference type="EMBL" id="FOAB01000001">
    <property type="protein sequence ID" value="SEK37281.1"/>
    <property type="molecule type" value="Genomic_DNA"/>
</dbReference>
<dbReference type="InterPro" id="IPR025554">
    <property type="entry name" value="DUF4140"/>
</dbReference>
<evidence type="ECO:0000259" key="3">
    <source>
        <dbReference type="Pfam" id="PF13600"/>
    </source>
</evidence>
<dbReference type="OrthoDB" id="634585at2"/>
<dbReference type="NCBIfam" id="TIGR02231">
    <property type="entry name" value="mucoidy inhibitor MuiA family protein"/>
    <property type="match status" value="2"/>
</dbReference>
<dbReference type="Gene3D" id="2.60.40.1120">
    <property type="entry name" value="Carboxypeptidase-like, regulatory domain"/>
    <property type="match status" value="1"/>
</dbReference>